<evidence type="ECO:0000313" key="10">
    <source>
        <dbReference type="EMBL" id="ACK50379.1"/>
    </source>
</evidence>
<dbReference type="AlphaFoldDB" id="B8ESP4"/>
<comment type="cofactor">
    <cofactor evidence="1">
        <name>FAD</name>
        <dbReference type="ChEBI" id="CHEBI:57692"/>
    </cofactor>
</comment>
<keyword evidence="11" id="KW-1185">Reference proteome</keyword>
<comment type="similarity">
    <text evidence="2">Belongs to the DAMOX/DASOX family.</text>
</comment>
<gene>
    <name evidence="10" type="ordered locus">Msil_1414</name>
</gene>
<dbReference type="PANTHER" id="PTHR11530">
    <property type="entry name" value="D-AMINO ACID OXIDASE"/>
    <property type="match status" value="1"/>
</dbReference>
<keyword evidence="4" id="KW-0274">FAD</keyword>
<dbReference type="GO" id="GO:0003884">
    <property type="term" value="F:D-amino-acid oxidase activity"/>
    <property type="evidence" value="ECO:0007669"/>
    <property type="project" value="UniProtKB-EC"/>
</dbReference>
<accession>B8ESP4</accession>
<dbReference type="SUPFAM" id="SSF51905">
    <property type="entry name" value="FAD/NAD(P)-binding domain"/>
    <property type="match status" value="1"/>
</dbReference>
<organism evidence="10 11">
    <name type="scientific">Methylocella silvestris (strain DSM 15510 / CIP 108128 / LMG 27833 / NCIMB 13906 / BL2)</name>
    <dbReference type="NCBI Taxonomy" id="395965"/>
    <lineage>
        <taxon>Bacteria</taxon>
        <taxon>Pseudomonadati</taxon>
        <taxon>Pseudomonadota</taxon>
        <taxon>Alphaproteobacteria</taxon>
        <taxon>Hyphomicrobiales</taxon>
        <taxon>Beijerinckiaceae</taxon>
        <taxon>Methylocella</taxon>
    </lineage>
</organism>
<dbReference type="GO" id="GO:0071949">
    <property type="term" value="F:FAD binding"/>
    <property type="evidence" value="ECO:0007669"/>
    <property type="project" value="InterPro"/>
</dbReference>
<sequence>MKPLRIRVIGAGVAGLTAALEFARAGCAVELIERREGPGLGCSFLAGGMIAPWCEAESAEPLVVDLGIESLNYWTQIVPVALKRGSLVIAPARDRPELTRFSRRTREFKRIGAERIAELEPDLAGRFDDALFFPNEAHLDPRAAVAALFDRLKAMDKVALRFGVDASQAEDDVDWTVDCRGFDAKDALPDLRGVKGEMLVLFTKEVRLSRPVRLIHPRNPVYIVPRGDGRFMIGATMIENHEVGRVTARAMLELLGAAYAVHPAFAEAEIVETGAGVRPAFFDNLPRIRLDNRTIHLNGLYRHGFLLAPALAMRAVDVALRGADAAEILHEDRSERQDA</sequence>
<dbReference type="eggNOG" id="COG0665">
    <property type="taxonomic scope" value="Bacteria"/>
</dbReference>
<dbReference type="InterPro" id="IPR023209">
    <property type="entry name" value="DAO"/>
</dbReference>
<dbReference type="Pfam" id="PF01266">
    <property type="entry name" value="DAO"/>
    <property type="match status" value="1"/>
</dbReference>
<evidence type="ECO:0000313" key="11">
    <source>
        <dbReference type="Proteomes" id="UP000002257"/>
    </source>
</evidence>
<keyword evidence="5" id="KW-0560">Oxidoreductase</keyword>
<evidence type="ECO:0000256" key="4">
    <source>
        <dbReference type="ARBA" id="ARBA00022827"/>
    </source>
</evidence>
<evidence type="ECO:0000259" key="9">
    <source>
        <dbReference type="Pfam" id="PF01266"/>
    </source>
</evidence>
<dbReference type="HOGENOM" id="CLU_007884_1_0_5"/>
<name>B8ESP4_METSB</name>
<reference evidence="10 11" key="1">
    <citation type="journal article" date="2010" name="J. Bacteriol.">
        <title>Complete genome sequence of the aerobic facultative methanotroph Methylocella silvestris BL2.</title>
        <authorList>
            <person name="Chen Y."/>
            <person name="Crombie A."/>
            <person name="Rahman M.T."/>
            <person name="Dedysh S.N."/>
            <person name="Liesack W."/>
            <person name="Stott M.B."/>
            <person name="Alam M."/>
            <person name="Theisen A.R."/>
            <person name="Murrell J.C."/>
            <person name="Dunfield P.F."/>
        </authorList>
    </citation>
    <scope>NUCLEOTIDE SEQUENCE [LARGE SCALE GENOMIC DNA]</scope>
    <source>
        <strain evidence="11">DSM 15510 / CIP 108128 / LMG 27833 / NCIMB 13906 / BL2</strain>
    </source>
</reference>
<protein>
    <recommendedName>
        <fullName evidence="7">D-amino-acid oxidase</fullName>
        <ecNumber evidence="6">1.4.3.3</ecNumber>
    </recommendedName>
</protein>
<comment type="catalytic activity">
    <reaction evidence="8">
        <text>a D-alpha-amino acid + O2 + H2O = a 2-oxocarboxylate + H2O2 + NH4(+)</text>
        <dbReference type="Rhea" id="RHEA:21816"/>
        <dbReference type="ChEBI" id="CHEBI:15377"/>
        <dbReference type="ChEBI" id="CHEBI:15379"/>
        <dbReference type="ChEBI" id="CHEBI:16240"/>
        <dbReference type="ChEBI" id="CHEBI:28938"/>
        <dbReference type="ChEBI" id="CHEBI:35179"/>
        <dbReference type="ChEBI" id="CHEBI:59871"/>
        <dbReference type="EC" id="1.4.3.3"/>
    </reaction>
    <physiologicalReaction direction="left-to-right" evidence="8">
        <dbReference type="Rhea" id="RHEA:21817"/>
    </physiologicalReaction>
</comment>
<proteinExistence type="inferred from homology"/>
<dbReference type="GO" id="GO:0046416">
    <property type="term" value="P:D-amino acid metabolic process"/>
    <property type="evidence" value="ECO:0007669"/>
    <property type="project" value="InterPro"/>
</dbReference>
<evidence type="ECO:0000256" key="6">
    <source>
        <dbReference type="ARBA" id="ARBA00039101"/>
    </source>
</evidence>
<dbReference type="Gene3D" id="3.30.9.10">
    <property type="entry name" value="D-Amino Acid Oxidase, subunit A, domain 2"/>
    <property type="match status" value="1"/>
</dbReference>
<evidence type="ECO:0000256" key="1">
    <source>
        <dbReference type="ARBA" id="ARBA00001974"/>
    </source>
</evidence>
<evidence type="ECO:0000256" key="5">
    <source>
        <dbReference type="ARBA" id="ARBA00023002"/>
    </source>
</evidence>
<dbReference type="InterPro" id="IPR036188">
    <property type="entry name" value="FAD/NAD-bd_sf"/>
</dbReference>
<evidence type="ECO:0000256" key="8">
    <source>
        <dbReference type="ARBA" id="ARBA00049547"/>
    </source>
</evidence>
<evidence type="ECO:0000256" key="3">
    <source>
        <dbReference type="ARBA" id="ARBA00022630"/>
    </source>
</evidence>
<feature type="domain" description="FAD dependent oxidoreductase" evidence="9">
    <location>
        <begin position="8"/>
        <end position="316"/>
    </location>
</feature>
<evidence type="ECO:0000256" key="2">
    <source>
        <dbReference type="ARBA" id="ARBA00006730"/>
    </source>
</evidence>
<dbReference type="EC" id="1.4.3.3" evidence="6"/>
<dbReference type="STRING" id="395965.Msil_1414"/>
<dbReference type="Proteomes" id="UP000002257">
    <property type="component" value="Chromosome"/>
</dbReference>
<dbReference type="PANTHER" id="PTHR11530:SF11">
    <property type="entry name" value="D-ASPARTATE OXIDASE"/>
    <property type="match status" value="1"/>
</dbReference>
<keyword evidence="3" id="KW-0285">Flavoprotein</keyword>
<dbReference type="InterPro" id="IPR006076">
    <property type="entry name" value="FAD-dep_OxRdtase"/>
</dbReference>
<evidence type="ECO:0000256" key="7">
    <source>
        <dbReference type="ARBA" id="ARBA00039751"/>
    </source>
</evidence>
<dbReference type="KEGG" id="msl:Msil_1414"/>
<dbReference type="Gene3D" id="3.50.50.60">
    <property type="entry name" value="FAD/NAD(P)-binding domain"/>
    <property type="match status" value="1"/>
</dbReference>
<dbReference type="EMBL" id="CP001280">
    <property type="protein sequence ID" value="ACK50379.1"/>
    <property type="molecule type" value="Genomic_DNA"/>
</dbReference>